<dbReference type="HOGENOM" id="CLU_128233_0_0_2"/>
<dbReference type="GO" id="GO:0046872">
    <property type="term" value="F:metal ion binding"/>
    <property type="evidence" value="ECO:0007669"/>
    <property type="project" value="UniProtKB-KW"/>
</dbReference>
<dbReference type="CDD" id="cd02071">
    <property type="entry name" value="MM_CoA_mut_B12_BD"/>
    <property type="match status" value="1"/>
</dbReference>
<dbReference type="GO" id="GO:0031419">
    <property type="term" value="F:cobalamin binding"/>
    <property type="evidence" value="ECO:0007669"/>
    <property type="project" value="UniProtKB-KW"/>
</dbReference>
<evidence type="ECO:0000256" key="5">
    <source>
        <dbReference type="ARBA" id="ARBA00023285"/>
    </source>
</evidence>
<reference evidence="7 8" key="1">
    <citation type="journal article" date="2012" name="ISME J.">
        <title>Genomic evidence of rapid, global-scale gene flow in a Sulfolobus species.</title>
        <authorList>
            <person name="Mao D."/>
            <person name="Grogan D."/>
        </authorList>
    </citation>
    <scope>NUCLEOTIDE SEQUENCE [LARGE SCALE GENOMIC DNA]</scope>
    <source>
        <strain evidence="7 8">N8</strain>
    </source>
</reference>
<dbReference type="GO" id="GO:0016853">
    <property type="term" value="F:isomerase activity"/>
    <property type="evidence" value="ECO:0007669"/>
    <property type="project" value="UniProtKB-KW"/>
</dbReference>
<dbReference type="Proteomes" id="UP000011281">
    <property type="component" value="Chromosome"/>
</dbReference>
<keyword evidence="4" id="KW-0413">Isomerase</keyword>
<evidence type="ECO:0000256" key="2">
    <source>
        <dbReference type="ARBA" id="ARBA00022628"/>
    </source>
</evidence>
<keyword evidence="2" id="KW-0846">Cobalamin</keyword>
<sequence>MVPGSNPGGPRLKNLNSLNLILSMKRIKVLVAKLGLDGHDRGAKVVARALKDAGMEVVYTGLRQTPEQIVKAAIQEDVDVIGVSILSGAHIELISMLVKEMKDKKLNDVGLVVGGVIPPQDIPALKQLGVDEVFLPGSSLKEITEKIIKVASDKRGLSFEPVR</sequence>
<evidence type="ECO:0000313" key="7">
    <source>
        <dbReference type="EMBL" id="AGE70040.1"/>
    </source>
</evidence>
<protein>
    <submittedName>
        <fullName evidence="7">Methylmalonyl-CoA mutase C-terminal domain/subunit</fullName>
    </submittedName>
</protein>
<dbReference type="InterPro" id="IPR006158">
    <property type="entry name" value="Cobalamin-bd"/>
</dbReference>
<keyword evidence="3" id="KW-0479">Metal-binding</keyword>
<dbReference type="NCBIfam" id="TIGR00640">
    <property type="entry name" value="acid_CoA_mut_C"/>
    <property type="match status" value="1"/>
</dbReference>
<proteinExistence type="predicted"/>
<evidence type="ECO:0000259" key="6">
    <source>
        <dbReference type="PROSITE" id="PS51332"/>
    </source>
</evidence>
<dbReference type="Gene3D" id="3.40.50.280">
    <property type="entry name" value="Cobalamin-binding domain"/>
    <property type="match status" value="1"/>
</dbReference>
<dbReference type="KEGG" id="sacn:SacN8_00295"/>
<dbReference type="SUPFAM" id="SSF52242">
    <property type="entry name" value="Cobalamin (vitamin B12)-binding domain"/>
    <property type="match status" value="1"/>
</dbReference>
<keyword evidence="5" id="KW-0170">Cobalt</keyword>
<dbReference type="PROSITE" id="PS51332">
    <property type="entry name" value="B12_BINDING"/>
    <property type="match status" value="1"/>
</dbReference>
<dbReference type="PANTHER" id="PTHR48101:SF3">
    <property type="entry name" value="COENZYME B12-DEPENDENT MUTASE"/>
    <property type="match status" value="1"/>
</dbReference>
<organism evidence="8">
    <name type="scientific">Sulfolobus acidocaldarius N8</name>
    <dbReference type="NCBI Taxonomy" id="1028566"/>
    <lineage>
        <taxon>Archaea</taxon>
        <taxon>Thermoproteota</taxon>
        <taxon>Thermoprotei</taxon>
        <taxon>Sulfolobales</taxon>
        <taxon>Sulfolobaceae</taxon>
        <taxon>Sulfolobus</taxon>
    </lineage>
</organism>
<name>M1J2B8_9CREN</name>
<gene>
    <name evidence="7" type="ORF">SacN8_00295</name>
</gene>
<evidence type="ECO:0000256" key="4">
    <source>
        <dbReference type="ARBA" id="ARBA00023235"/>
    </source>
</evidence>
<evidence type="ECO:0000256" key="3">
    <source>
        <dbReference type="ARBA" id="ARBA00022723"/>
    </source>
</evidence>
<evidence type="ECO:0000313" key="8">
    <source>
        <dbReference type="Proteomes" id="UP000011281"/>
    </source>
</evidence>
<accession>M1J2B8</accession>
<dbReference type="InterPro" id="IPR036724">
    <property type="entry name" value="Cobalamin-bd_sf"/>
</dbReference>
<feature type="domain" description="B12-binding" evidence="6">
    <location>
        <begin position="26"/>
        <end position="154"/>
    </location>
</feature>
<dbReference type="AlphaFoldDB" id="M1J2B8"/>
<dbReference type="PANTHER" id="PTHR48101">
    <property type="entry name" value="METHYLMALONYL-COA MUTASE, MITOCHONDRIAL-RELATED"/>
    <property type="match status" value="1"/>
</dbReference>
<evidence type="ECO:0000256" key="1">
    <source>
        <dbReference type="ARBA" id="ARBA00001922"/>
    </source>
</evidence>
<dbReference type="EMBL" id="CP002817">
    <property type="protein sequence ID" value="AGE70040.1"/>
    <property type="molecule type" value="Genomic_DNA"/>
</dbReference>
<dbReference type="Pfam" id="PF02310">
    <property type="entry name" value="B12-binding"/>
    <property type="match status" value="1"/>
</dbReference>
<dbReference type="InterPro" id="IPR006159">
    <property type="entry name" value="Acid_CoA_mut_C"/>
</dbReference>
<dbReference type="PATRIC" id="fig|1028566.6.peg.58"/>
<comment type="cofactor">
    <cofactor evidence="1">
        <name>adenosylcob(III)alamin</name>
        <dbReference type="ChEBI" id="CHEBI:18408"/>
    </cofactor>
</comment>